<evidence type="ECO:0000313" key="1">
    <source>
        <dbReference type="EMBL" id="KAF8755285.1"/>
    </source>
</evidence>
<dbReference type="Proteomes" id="UP000614334">
    <property type="component" value="Unassembled WGS sequence"/>
</dbReference>
<organism evidence="1 2">
    <name type="scientific">Rhizoctonia solani</name>
    <dbReference type="NCBI Taxonomy" id="456999"/>
    <lineage>
        <taxon>Eukaryota</taxon>
        <taxon>Fungi</taxon>
        <taxon>Dikarya</taxon>
        <taxon>Basidiomycota</taxon>
        <taxon>Agaricomycotina</taxon>
        <taxon>Agaricomycetes</taxon>
        <taxon>Cantharellales</taxon>
        <taxon>Ceratobasidiaceae</taxon>
        <taxon>Rhizoctonia</taxon>
    </lineage>
</organism>
<reference evidence="1" key="1">
    <citation type="submission" date="2020-09" db="EMBL/GenBank/DDBJ databases">
        <title>Comparative genome analyses of four rice-infecting Rhizoctonia solani isolates reveal extensive enrichment of homogalacturonan modification genes.</title>
        <authorList>
            <person name="Lee D.-Y."/>
            <person name="Jeon J."/>
            <person name="Kim K.-T."/>
            <person name="Cheong K."/>
            <person name="Song H."/>
            <person name="Choi G."/>
            <person name="Ko J."/>
            <person name="Opiyo S.O."/>
            <person name="Zuo S."/>
            <person name="Madhav S."/>
            <person name="Lee Y.-H."/>
            <person name="Wang G.-L."/>
        </authorList>
    </citation>
    <scope>NUCLEOTIDE SEQUENCE</scope>
    <source>
        <strain evidence="1">AG1-IA B2</strain>
    </source>
</reference>
<accession>A0A8H7M1L7</accession>
<name>A0A8H7M1L7_9AGAM</name>
<gene>
    <name evidence="1" type="ORF">RHS01_05498</name>
</gene>
<sequence>MTDIPQTSYQSSSFYYLLHTLFLSLAHSFSDLTCWDNQLATLLAAAASLAGVEATPTHKHGSCGHKKFWWPVKQTCLPYGGVKHPHPAPPATTAVGGFTGTRSSGAAFHLNPRSSMQSALPLGHGTNMKRPAFLHPWHAACLLVGHNSSAFPSTNLLVASNGWLCPYDWYWRDGYCAPREPAYGAPVCAEKYTWDGAVFYCKRGY</sequence>
<dbReference type="AlphaFoldDB" id="A0A8H7M1L7"/>
<protein>
    <submittedName>
        <fullName evidence="1">Uncharacterized protein</fullName>
    </submittedName>
</protein>
<comment type="caution">
    <text evidence="1">The sequence shown here is derived from an EMBL/GenBank/DDBJ whole genome shotgun (WGS) entry which is preliminary data.</text>
</comment>
<evidence type="ECO:0000313" key="2">
    <source>
        <dbReference type="Proteomes" id="UP000614334"/>
    </source>
</evidence>
<proteinExistence type="predicted"/>
<dbReference type="EMBL" id="JACYCF010000009">
    <property type="protein sequence ID" value="KAF8755285.1"/>
    <property type="molecule type" value="Genomic_DNA"/>
</dbReference>